<proteinExistence type="predicted"/>
<dbReference type="AlphaFoldDB" id="A0A2D1U5F7"/>
<dbReference type="EMBL" id="CP024091">
    <property type="protein sequence ID" value="ATP56850.1"/>
    <property type="molecule type" value="Genomic_DNA"/>
</dbReference>
<evidence type="ECO:0000313" key="2">
    <source>
        <dbReference type="EMBL" id="ATP56850.1"/>
    </source>
</evidence>
<dbReference type="Proteomes" id="UP000223749">
    <property type="component" value="Chromosome"/>
</dbReference>
<name>A0A2D1U5F7_9SPHI</name>
<organism evidence="2 3">
    <name type="scientific">Pedobacter ginsengisoli</name>
    <dbReference type="NCBI Taxonomy" id="363852"/>
    <lineage>
        <taxon>Bacteria</taxon>
        <taxon>Pseudomonadati</taxon>
        <taxon>Bacteroidota</taxon>
        <taxon>Sphingobacteriia</taxon>
        <taxon>Sphingobacteriales</taxon>
        <taxon>Sphingobacteriaceae</taxon>
        <taxon>Pedobacter</taxon>
    </lineage>
</organism>
<gene>
    <name evidence="2" type="ORF">CPT03_10360</name>
</gene>
<sequence length="67" mass="7514">MSSSFVYGIDNQIISETIRIRKESNVKLPDAFIAATAIINDLVLIGDNDKDFLKISALKYINPSHFK</sequence>
<dbReference type="Gene3D" id="3.40.50.1010">
    <property type="entry name" value="5'-nuclease"/>
    <property type="match status" value="1"/>
</dbReference>
<protein>
    <recommendedName>
        <fullName evidence="1">PIN domain-containing protein</fullName>
    </recommendedName>
</protein>
<dbReference type="KEGG" id="pgs:CPT03_10360"/>
<feature type="domain" description="PIN" evidence="1">
    <location>
        <begin position="9"/>
        <end position="56"/>
    </location>
</feature>
<evidence type="ECO:0000259" key="1">
    <source>
        <dbReference type="Pfam" id="PF01850"/>
    </source>
</evidence>
<keyword evidence="3" id="KW-1185">Reference proteome</keyword>
<dbReference type="InterPro" id="IPR002716">
    <property type="entry name" value="PIN_dom"/>
</dbReference>
<dbReference type="SUPFAM" id="SSF88723">
    <property type="entry name" value="PIN domain-like"/>
    <property type="match status" value="1"/>
</dbReference>
<evidence type="ECO:0000313" key="3">
    <source>
        <dbReference type="Proteomes" id="UP000223749"/>
    </source>
</evidence>
<reference evidence="2 3" key="1">
    <citation type="submission" date="2017-10" db="EMBL/GenBank/DDBJ databases">
        <title>Whole genome of Pedobacter ginsengisoli T01R-27 isolated from tomato rhizosphere.</title>
        <authorList>
            <person name="Weon H.-Y."/>
            <person name="Lee S.A."/>
            <person name="Sang M.K."/>
            <person name="Song J."/>
        </authorList>
    </citation>
    <scope>NUCLEOTIDE SEQUENCE [LARGE SCALE GENOMIC DNA]</scope>
    <source>
        <strain evidence="2 3">T01R-27</strain>
    </source>
</reference>
<dbReference type="Pfam" id="PF01850">
    <property type="entry name" value="PIN"/>
    <property type="match status" value="1"/>
</dbReference>
<dbReference type="OrthoDB" id="676982at2"/>
<dbReference type="InterPro" id="IPR029060">
    <property type="entry name" value="PIN-like_dom_sf"/>
</dbReference>
<accession>A0A2D1U5F7</accession>